<feature type="compositionally biased region" description="Polar residues" evidence="1">
    <location>
        <begin position="1"/>
        <end position="16"/>
    </location>
</feature>
<reference evidence="2" key="1">
    <citation type="journal article" date="2020" name="Stud. Mycol.">
        <title>101 Dothideomycetes genomes: a test case for predicting lifestyles and emergence of pathogens.</title>
        <authorList>
            <person name="Haridas S."/>
            <person name="Albert R."/>
            <person name="Binder M."/>
            <person name="Bloem J."/>
            <person name="Labutti K."/>
            <person name="Salamov A."/>
            <person name="Andreopoulos B."/>
            <person name="Baker S."/>
            <person name="Barry K."/>
            <person name="Bills G."/>
            <person name="Bluhm B."/>
            <person name="Cannon C."/>
            <person name="Castanera R."/>
            <person name="Culley D."/>
            <person name="Daum C."/>
            <person name="Ezra D."/>
            <person name="Gonzalez J."/>
            <person name="Henrissat B."/>
            <person name="Kuo A."/>
            <person name="Liang C."/>
            <person name="Lipzen A."/>
            <person name="Lutzoni F."/>
            <person name="Magnuson J."/>
            <person name="Mondo S."/>
            <person name="Nolan M."/>
            <person name="Ohm R."/>
            <person name="Pangilinan J."/>
            <person name="Park H.-J."/>
            <person name="Ramirez L."/>
            <person name="Alfaro M."/>
            <person name="Sun H."/>
            <person name="Tritt A."/>
            <person name="Yoshinaga Y."/>
            <person name="Zwiers L.-H."/>
            <person name="Turgeon B."/>
            <person name="Goodwin S."/>
            <person name="Spatafora J."/>
            <person name="Crous P."/>
            <person name="Grigoriev I."/>
        </authorList>
    </citation>
    <scope>NUCLEOTIDE SEQUENCE</scope>
    <source>
        <strain evidence="2">CBS 122681</strain>
    </source>
</reference>
<evidence type="ECO:0000313" key="2">
    <source>
        <dbReference type="EMBL" id="KAF2651255.1"/>
    </source>
</evidence>
<sequence>MKHVSLPSSDSHQSTPFIFINEGMDQQQSKPALQQPKGASNDPDDSDKEPILPQHERLISITSERYQIQKTDASNDTPSYFTRTERLRSGLLAVTTTLHSSSDEAPAITLTSETTRSQWREHARQQSKINLLTHNRLGWSRHRVAVPESIPDMDSSAAEAVEIVPMHEKTISSGNLELDAFFNELKEEYEVKTGRDWVPRTPTIDMDWDWNWGEDEEEDNGDDGDDGDEEDEDRYAG</sequence>
<feature type="region of interest" description="Disordered" evidence="1">
    <location>
        <begin position="1"/>
        <end position="50"/>
    </location>
</feature>
<organism evidence="2 3">
    <name type="scientific">Lophiostoma macrostomum CBS 122681</name>
    <dbReference type="NCBI Taxonomy" id="1314788"/>
    <lineage>
        <taxon>Eukaryota</taxon>
        <taxon>Fungi</taxon>
        <taxon>Dikarya</taxon>
        <taxon>Ascomycota</taxon>
        <taxon>Pezizomycotina</taxon>
        <taxon>Dothideomycetes</taxon>
        <taxon>Pleosporomycetidae</taxon>
        <taxon>Pleosporales</taxon>
        <taxon>Lophiostomataceae</taxon>
        <taxon>Lophiostoma</taxon>
    </lineage>
</organism>
<feature type="region of interest" description="Disordered" evidence="1">
    <location>
        <begin position="206"/>
        <end position="237"/>
    </location>
</feature>
<evidence type="ECO:0000313" key="3">
    <source>
        <dbReference type="Proteomes" id="UP000799324"/>
    </source>
</evidence>
<evidence type="ECO:0000256" key="1">
    <source>
        <dbReference type="SAM" id="MobiDB-lite"/>
    </source>
</evidence>
<dbReference type="EMBL" id="MU004431">
    <property type="protein sequence ID" value="KAF2651255.1"/>
    <property type="molecule type" value="Genomic_DNA"/>
</dbReference>
<dbReference type="Proteomes" id="UP000799324">
    <property type="component" value="Unassembled WGS sequence"/>
</dbReference>
<proteinExistence type="predicted"/>
<dbReference type="AlphaFoldDB" id="A0A6A6SU17"/>
<keyword evidence="3" id="KW-1185">Reference proteome</keyword>
<protein>
    <submittedName>
        <fullName evidence="2">Uncharacterized protein</fullName>
    </submittedName>
</protein>
<name>A0A6A6SU17_9PLEO</name>
<accession>A0A6A6SU17</accession>
<gene>
    <name evidence="2" type="ORF">K491DRAFT_101421</name>
</gene>